<dbReference type="Proteomes" id="UP001595767">
    <property type="component" value="Unassembled WGS sequence"/>
</dbReference>
<comment type="caution">
    <text evidence="2">The sequence shown here is derived from an EMBL/GenBank/DDBJ whole genome shotgun (WGS) entry which is preliminary data.</text>
</comment>
<name>A0ABV8L9D4_9NOCA</name>
<evidence type="ECO:0000313" key="3">
    <source>
        <dbReference type="Proteomes" id="UP001595767"/>
    </source>
</evidence>
<gene>
    <name evidence="2" type="ORF">ACFOW8_21155</name>
</gene>
<feature type="domain" description="Coenzyme Q-binding protein COQ10 START" evidence="1">
    <location>
        <begin position="12"/>
        <end position="135"/>
    </location>
</feature>
<dbReference type="SUPFAM" id="SSF55961">
    <property type="entry name" value="Bet v1-like"/>
    <property type="match status" value="1"/>
</dbReference>
<dbReference type="Gene3D" id="3.30.530.20">
    <property type="match status" value="1"/>
</dbReference>
<evidence type="ECO:0000313" key="2">
    <source>
        <dbReference type="EMBL" id="MFC4127441.1"/>
    </source>
</evidence>
<proteinExistence type="predicted"/>
<dbReference type="InterPro" id="IPR023393">
    <property type="entry name" value="START-like_dom_sf"/>
</dbReference>
<dbReference type="InterPro" id="IPR005031">
    <property type="entry name" value="COQ10_START"/>
</dbReference>
<dbReference type="EMBL" id="JBHSBA010000014">
    <property type="protein sequence ID" value="MFC4127441.1"/>
    <property type="molecule type" value="Genomic_DNA"/>
</dbReference>
<organism evidence="2 3">
    <name type="scientific">Nocardia rhizosphaerae</name>
    <dbReference type="NCBI Taxonomy" id="1691571"/>
    <lineage>
        <taxon>Bacteria</taxon>
        <taxon>Bacillati</taxon>
        <taxon>Actinomycetota</taxon>
        <taxon>Actinomycetes</taxon>
        <taxon>Mycobacteriales</taxon>
        <taxon>Nocardiaceae</taxon>
        <taxon>Nocardia</taxon>
    </lineage>
</organism>
<evidence type="ECO:0000259" key="1">
    <source>
        <dbReference type="Pfam" id="PF03364"/>
    </source>
</evidence>
<sequence length="160" mass="17247">MPEYSITATTTASAEATFALISDFRGYPTLVPEVIVSLTVDEGGDPPSSEWAVRFHGGILKWREHDAIDTSAHRIEFRQIAGDFADFAGAWQVSGGRDRPTRVSLHVTFDLGMPAVADVLEPIAHRAFDEAMRALLTALLGRDTTFAHTASAAQHPAVSA</sequence>
<protein>
    <submittedName>
        <fullName evidence="2">Type II toxin-antitoxin system RatA family toxin</fullName>
    </submittedName>
</protein>
<reference evidence="3" key="1">
    <citation type="journal article" date="2019" name="Int. J. Syst. Evol. Microbiol.">
        <title>The Global Catalogue of Microorganisms (GCM) 10K type strain sequencing project: providing services to taxonomists for standard genome sequencing and annotation.</title>
        <authorList>
            <consortium name="The Broad Institute Genomics Platform"/>
            <consortium name="The Broad Institute Genome Sequencing Center for Infectious Disease"/>
            <person name="Wu L."/>
            <person name="Ma J."/>
        </authorList>
    </citation>
    <scope>NUCLEOTIDE SEQUENCE [LARGE SCALE GENOMIC DNA]</scope>
    <source>
        <strain evidence="3">CGMCC 4.7204</strain>
    </source>
</reference>
<dbReference type="RefSeq" id="WP_378552827.1">
    <property type="nucleotide sequence ID" value="NZ_JBHSBA010000014.1"/>
</dbReference>
<accession>A0ABV8L9D4</accession>
<dbReference type="Pfam" id="PF03364">
    <property type="entry name" value="Polyketide_cyc"/>
    <property type="match status" value="1"/>
</dbReference>
<keyword evidence="3" id="KW-1185">Reference proteome</keyword>